<accession>A0A434A706</accession>
<evidence type="ECO:0000313" key="3">
    <source>
        <dbReference type="EMBL" id="RUT70198.1"/>
    </source>
</evidence>
<feature type="transmembrane region" description="Helical" evidence="1">
    <location>
        <begin position="110"/>
        <end position="134"/>
    </location>
</feature>
<gene>
    <name evidence="3" type="ORF">D0817_12970</name>
</gene>
<feature type="domain" description="DUF3592" evidence="2">
    <location>
        <begin position="39"/>
        <end position="107"/>
    </location>
</feature>
<proteinExistence type="predicted"/>
<dbReference type="Pfam" id="PF12158">
    <property type="entry name" value="DUF3592"/>
    <property type="match status" value="1"/>
</dbReference>
<dbReference type="AlphaFoldDB" id="A0A434A706"/>
<sequence>MKTFSILKYVFLVVGLGLLTGAFFLYQNKKAFLVKAVSAQGTVIELLESRSDNSTTYKPVVSFTTKEGRQIEFTSSVSSNPPSYDEGETVEVLYDPGDPKEATINGFMSIWFGPLIVGFLGTVFSLVGFFIILFKNLKQRRSQYLLDNGKRIATKFDSVQFNNSYKVNGRSPFQIYSQWLDTHTNELYIFKSDNIWFDPTDFIKTEEIKVMIDPKNPKKYFMDISFLPKVNN</sequence>
<protein>
    <submittedName>
        <fullName evidence="3">DUF3592 domain-containing protein</fullName>
    </submittedName>
</protein>
<dbReference type="InterPro" id="IPR021994">
    <property type="entry name" value="DUF3592"/>
</dbReference>
<reference evidence="4" key="1">
    <citation type="journal article" date="2019" name="Syst. Appl. Microbiol.">
        <title>Flavobacterium circumlabens sp. nov. and Flavobacterium cupreum sp. nov., two psychrotrophic species isolated from Antarctic environmental samples.</title>
        <authorList>
            <person name="Kralova S."/>
            <person name="Busse H.-J."/>
            <person name="Svec P."/>
            <person name="Maslanova I."/>
            <person name="Stankova E."/>
            <person name="Bartak M."/>
            <person name="Sedlacek I."/>
        </authorList>
    </citation>
    <scope>NUCLEOTIDE SEQUENCE [LARGE SCALE GENOMIC DNA]</scope>
    <source>
        <strain evidence="4">CCM 8825</strain>
    </source>
</reference>
<organism evidence="3 4">
    <name type="scientific">Flavobacterium cupreum</name>
    <dbReference type="NCBI Taxonomy" id="2133766"/>
    <lineage>
        <taxon>Bacteria</taxon>
        <taxon>Pseudomonadati</taxon>
        <taxon>Bacteroidota</taxon>
        <taxon>Flavobacteriia</taxon>
        <taxon>Flavobacteriales</taxon>
        <taxon>Flavobacteriaceae</taxon>
        <taxon>Flavobacterium</taxon>
    </lineage>
</organism>
<dbReference type="Proteomes" id="UP000288102">
    <property type="component" value="Unassembled WGS sequence"/>
</dbReference>
<feature type="transmembrane region" description="Helical" evidence="1">
    <location>
        <begin position="7"/>
        <end position="26"/>
    </location>
</feature>
<evidence type="ECO:0000259" key="2">
    <source>
        <dbReference type="Pfam" id="PF12158"/>
    </source>
</evidence>
<keyword evidence="1" id="KW-0812">Transmembrane</keyword>
<dbReference type="EMBL" id="QWDM01000007">
    <property type="protein sequence ID" value="RUT70198.1"/>
    <property type="molecule type" value="Genomic_DNA"/>
</dbReference>
<dbReference type="RefSeq" id="WP_127338768.1">
    <property type="nucleotide sequence ID" value="NZ_QWDM01000007.1"/>
</dbReference>
<keyword evidence="4" id="KW-1185">Reference proteome</keyword>
<keyword evidence="1" id="KW-1133">Transmembrane helix</keyword>
<name>A0A434A706_9FLAO</name>
<dbReference type="OrthoDB" id="2242169at2"/>
<keyword evidence="1" id="KW-0472">Membrane</keyword>
<evidence type="ECO:0000256" key="1">
    <source>
        <dbReference type="SAM" id="Phobius"/>
    </source>
</evidence>
<evidence type="ECO:0000313" key="4">
    <source>
        <dbReference type="Proteomes" id="UP000288102"/>
    </source>
</evidence>
<comment type="caution">
    <text evidence="3">The sequence shown here is derived from an EMBL/GenBank/DDBJ whole genome shotgun (WGS) entry which is preliminary data.</text>
</comment>